<keyword evidence="1" id="KW-0472">Membrane</keyword>
<protein>
    <submittedName>
        <fullName evidence="2">Uncharacterized protein</fullName>
    </submittedName>
</protein>
<sequence>MNFSIYTTTPQVKFGNSDCNNDFFNLDLTRPGIFIQIMAFSSVALGAMLLCICCCCYCCYKTGEKVADRRLAQAARDFDHNQISQSPVVMGTPHPMENTVNMANEEINRRQRATHVTAVPNSLRNVNDQTIQRAETMTYHAHGHNSPGNARLETEGQLTDWGSVERTGHPPPAYSELSCAQRRRIPSAPYATYRSSVSGRFHPPPYDNVMCDPETFHLHISYVNTTCYPETFKLNHLNLHMII</sequence>
<proteinExistence type="predicted"/>
<evidence type="ECO:0000313" key="3">
    <source>
        <dbReference type="Proteomes" id="UP000828390"/>
    </source>
</evidence>
<dbReference type="EMBL" id="JAIWYP010000023">
    <property type="protein sequence ID" value="KAH3692397.1"/>
    <property type="molecule type" value="Genomic_DNA"/>
</dbReference>
<evidence type="ECO:0000313" key="2">
    <source>
        <dbReference type="EMBL" id="KAH3692397.1"/>
    </source>
</evidence>
<keyword evidence="3" id="KW-1185">Reference proteome</keyword>
<dbReference type="Proteomes" id="UP000828390">
    <property type="component" value="Unassembled WGS sequence"/>
</dbReference>
<keyword evidence="1" id="KW-1133">Transmembrane helix</keyword>
<reference evidence="2" key="2">
    <citation type="submission" date="2020-11" db="EMBL/GenBank/DDBJ databases">
        <authorList>
            <person name="McCartney M.A."/>
            <person name="Auch B."/>
            <person name="Kono T."/>
            <person name="Mallez S."/>
            <person name="Becker A."/>
            <person name="Gohl D.M."/>
            <person name="Silverstein K.A.T."/>
            <person name="Koren S."/>
            <person name="Bechman K.B."/>
            <person name="Herman A."/>
            <person name="Abrahante J.E."/>
            <person name="Garbe J."/>
        </authorList>
    </citation>
    <scope>NUCLEOTIDE SEQUENCE</scope>
    <source>
        <strain evidence="2">Duluth1</strain>
        <tissue evidence="2">Whole animal</tissue>
    </source>
</reference>
<organism evidence="2 3">
    <name type="scientific">Dreissena polymorpha</name>
    <name type="common">Zebra mussel</name>
    <name type="synonym">Mytilus polymorpha</name>
    <dbReference type="NCBI Taxonomy" id="45954"/>
    <lineage>
        <taxon>Eukaryota</taxon>
        <taxon>Metazoa</taxon>
        <taxon>Spiralia</taxon>
        <taxon>Lophotrochozoa</taxon>
        <taxon>Mollusca</taxon>
        <taxon>Bivalvia</taxon>
        <taxon>Autobranchia</taxon>
        <taxon>Heteroconchia</taxon>
        <taxon>Euheterodonta</taxon>
        <taxon>Imparidentia</taxon>
        <taxon>Neoheterodontei</taxon>
        <taxon>Myida</taxon>
        <taxon>Dreissenoidea</taxon>
        <taxon>Dreissenidae</taxon>
        <taxon>Dreissena</taxon>
    </lineage>
</organism>
<feature type="transmembrane region" description="Helical" evidence="1">
    <location>
        <begin position="33"/>
        <end position="60"/>
    </location>
</feature>
<name>A0A9D3Y1W1_DREPO</name>
<evidence type="ECO:0000256" key="1">
    <source>
        <dbReference type="SAM" id="Phobius"/>
    </source>
</evidence>
<reference evidence="2" key="1">
    <citation type="journal article" date="2019" name="bioRxiv">
        <title>The Genome of the Zebra Mussel, Dreissena polymorpha: A Resource for Invasive Species Research.</title>
        <authorList>
            <person name="McCartney M.A."/>
            <person name="Auch B."/>
            <person name="Kono T."/>
            <person name="Mallez S."/>
            <person name="Zhang Y."/>
            <person name="Obille A."/>
            <person name="Becker A."/>
            <person name="Abrahante J.E."/>
            <person name="Garbe J."/>
            <person name="Badalamenti J.P."/>
            <person name="Herman A."/>
            <person name="Mangelson H."/>
            <person name="Liachko I."/>
            <person name="Sullivan S."/>
            <person name="Sone E.D."/>
            <person name="Koren S."/>
            <person name="Silverstein K.A.T."/>
            <person name="Beckman K.B."/>
            <person name="Gohl D.M."/>
        </authorList>
    </citation>
    <scope>NUCLEOTIDE SEQUENCE</scope>
    <source>
        <strain evidence="2">Duluth1</strain>
        <tissue evidence="2">Whole animal</tissue>
    </source>
</reference>
<dbReference type="AlphaFoldDB" id="A0A9D3Y1W1"/>
<comment type="caution">
    <text evidence="2">The sequence shown here is derived from an EMBL/GenBank/DDBJ whole genome shotgun (WGS) entry which is preliminary data.</text>
</comment>
<gene>
    <name evidence="2" type="ORF">DPMN_194847</name>
</gene>
<keyword evidence="1" id="KW-0812">Transmembrane</keyword>
<accession>A0A9D3Y1W1</accession>